<protein>
    <submittedName>
        <fullName evidence="3">Hypothetical conserved protein</fullName>
    </submittedName>
</protein>
<keyword evidence="1" id="KW-0479">Metal-binding</keyword>
<dbReference type="GO" id="GO:0046872">
    <property type="term" value="F:metal ion binding"/>
    <property type="evidence" value="ECO:0007669"/>
    <property type="project" value="UniProtKB-KW"/>
</dbReference>
<dbReference type="GO" id="GO:0004493">
    <property type="term" value="F:methylmalonyl-CoA epimerase activity"/>
    <property type="evidence" value="ECO:0007669"/>
    <property type="project" value="TreeGrafter"/>
</dbReference>
<evidence type="ECO:0000259" key="2">
    <source>
        <dbReference type="PROSITE" id="PS51819"/>
    </source>
</evidence>
<dbReference type="GO" id="GO:0046491">
    <property type="term" value="P:L-methylmalonyl-CoA metabolic process"/>
    <property type="evidence" value="ECO:0007669"/>
    <property type="project" value="TreeGrafter"/>
</dbReference>
<dbReference type="InterPro" id="IPR029068">
    <property type="entry name" value="Glyas_Bleomycin-R_OHBP_Dase"/>
</dbReference>
<proteinExistence type="predicted"/>
<sequence length="307" mass="34358">MLKSLPQVALMVDNLPEALKLYDQVLGMKPCHSERLPQYGLVNAVLPAGEGTFVELLQPTDPSSAGARFLQRRGEGMYLLIFTTDHYDALLARLKGKGVRITQEVTRPDHRTCFLHPSSVNGTFIELVETPKGPNPWPPAGPDWYLHRWTPRTRRIRQVAILVRNLDSAIRHWGDLFGLKPTNRFTLTFTDLEIAILPLQDRQSFVELAQPTSTDGPAGRFMARYGEGPYLLIYQVDDADAVERHLRGLGLRITTAAETPGYGRQGAGIKSVWIHPRAMRGVFTQLSQSLRPDHPWPPAGDAWLRGG</sequence>
<accession>H5SLF3</accession>
<dbReference type="InterPro" id="IPR051785">
    <property type="entry name" value="MMCE/EMCE_epimerase"/>
</dbReference>
<gene>
    <name evidence="3" type="ORF">HGMM_F46A05C28</name>
</gene>
<dbReference type="SUPFAM" id="SSF54593">
    <property type="entry name" value="Glyoxalase/Bleomycin resistance protein/Dihydroxybiphenyl dioxygenase"/>
    <property type="match status" value="2"/>
</dbReference>
<reference evidence="3" key="1">
    <citation type="journal article" date="2005" name="Environ. Microbiol.">
        <title>Genetic and functional properties of uncultivated thermophilic crenarchaeotes from a subsurface gold mine as revealed by analysis of genome fragments.</title>
        <authorList>
            <person name="Nunoura T."/>
            <person name="Hirayama H."/>
            <person name="Takami H."/>
            <person name="Oida H."/>
            <person name="Nishi S."/>
            <person name="Shimamura S."/>
            <person name="Suzuki Y."/>
            <person name="Inagaki F."/>
            <person name="Takai K."/>
            <person name="Nealson K.H."/>
            <person name="Horikoshi K."/>
        </authorList>
    </citation>
    <scope>NUCLEOTIDE SEQUENCE</scope>
</reference>
<organism evidence="3">
    <name type="scientific">uncultured prokaryote</name>
    <dbReference type="NCBI Taxonomy" id="198431"/>
    <lineage>
        <taxon>unclassified sequences</taxon>
        <taxon>environmental samples</taxon>
    </lineage>
</organism>
<dbReference type="InterPro" id="IPR037523">
    <property type="entry name" value="VOC_core"/>
</dbReference>
<evidence type="ECO:0000256" key="1">
    <source>
        <dbReference type="ARBA" id="ARBA00022723"/>
    </source>
</evidence>
<reference evidence="3" key="2">
    <citation type="journal article" date="2012" name="PLoS ONE">
        <title>A Deeply Branching Thermophilic Bacterium with an Ancient Acetyl-CoA Pathway Dominates a Subsurface Ecosystem.</title>
        <authorList>
            <person name="Takami H."/>
            <person name="Noguchi H."/>
            <person name="Takaki Y."/>
            <person name="Uchiyama I."/>
            <person name="Toyoda A."/>
            <person name="Nishi S."/>
            <person name="Chee G.-J."/>
            <person name="Arai W."/>
            <person name="Nunoura T."/>
            <person name="Itoh T."/>
            <person name="Hattori M."/>
            <person name="Takai K."/>
        </authorList>
    </citation>
    <scope>NUCLEOTIDE SEQUENCE</scope>
</reference>
<dbReference type="Gene3D" id="3.10.180.10">
    <property type="entry name" value="2,3-Dihydroxybiphenyl 1,2-Dioxygenase, domain 1"/>
    <property type="match status" value="2"/>
</dbReference>
<dbReference type="EMBL" id="AP011763">
    <property type="protein sequence ID" value="BAL56989.1"/>
    <property type="molecule type" value="Genomic_DNA"/>
</dbReference>
<dbReference type="PROSITE" id="PS51819">
    <property type="entry name" value="VOC"/>
    <property type="match status" value="2"/>
</dbReference>
<evidence type="ECO:0000313" key="3">
    <source>
        <dbReference type="EMBL" id="BAL56989.1"/>
    </source>
</evidence>
<feature type="domain" description="VOC" evidence="2">
    <location>
        <begin position="155"/>
        <end position="289"/>
    </location>
</feature>
<dbReference type="PANTHER" id="PTHR43048">
    <property type="entry name" value="METHYLMALONYL-COA EPIMERASE"/>
    <property type="match status" value="1"/>
</dbReference>
<dbReference type="PANTHER" id="PTHR43048:SF3">
    <property type="entry name" value="METHYLMALONYL-COA EPIMERASE, MITOCHONDRIAL"/>
    <property type="match status" value="1"/>
</dbReference>
<name>H5SLF3_9ZZZZ</name>
<dbReference type="AlphaFoldDB" id="H5SLF3"/>
<feature type="domain" description="VOC" evidence="2">
    <location>
        <begin position="4"/>
        <end position="130"/>
    </location>
</feature>
<dbReference type="Pfam" id="PF13669">
    <property type="entry name" value="Glyoxalase_4"/>
    <property type="match status" value="2"/>
</dbReference>